<dbReference type="PANTHER" id="PTHR31286:SF180">
    <property type="entry name" value="OS10G0362600 PROTEIN"/>
    <property type="match status" value="1"/>
</dbReference>
<keyword evidence="2" id="KW-1185">Reference proteome</keyword>
<evidence type="ECO:0000313" key="1">
    <source>
        <dbReference type="EMBL" id="GAA0153281.1"/>
    </source>
</evidence>
<reference evidence="1 2" key="1">
    <citation type="submission" date="2024-01" db="EMBL/GenBank/DDBJ databases">
        <title>The complete chloroplast genome sequence of Lithospermum erythrorhizon: insights into the phylogenetic relationship among Boraginaceae species and the maternal lineages of purple gromwells.</title>
        <authorList>
            <person name="Okada T."/>
            <person name="Watanabe K."/>
        </authorList>
    </citation>
    <scope>NUCLEOTIDE SEQUENCE [LARGE SCALE GENOMIC DNA]</scope>
</reference>
<sequence>MKKIIRGCLFRFKWTHDFYPGFESPVVPVWIPFPLLPLYWFDKEALFLAASLVGRPLRIDEPTIQRKWLGVARICVEVHVSKELPDEVWLTMFENVTKQPKERINQPLEYQAKPHYCKYCCHLLRE</sequence>
<organism evidence="1 2">
    <name type="scientific">Lithospermum erythrorhizon</name>
    <name type="common">Purple gromwell</name>
    <name type="synonym">Lithospermum officinale var. erythrorhizon</name>
    <dbReference type="NCBI Taxonomy" id="34254"/>
    <lineage>
        <taxon>Eukaryota</taxon>
        <taxon>Viridiplantae</taxon>
        <taxon>Streptophyta</taxon>
        <taxon>Embryophyta</taxon>
        <taxon>Tracheophyta</taxon>
        <taxon>Spermatophyta</taxon>
        <taxon>Magnoliopsida</taxon>
        <taxon>eudicotyledons</taxon>
        <taxon>Gunneridae</taxon>
        <taxon>Pentapetalae</taxon>
        <taxon>asterids</taxon>
        <taxon>lamiids</taxon>
        <taxon>Boraginales</taxon>
        <taxon>Boraginaceae</taxon>
        <taxon>Boraginoideae</taxon>
        <taxon>Lithospermeae</taxon>
        <taxon>Lithospermum</taxon>
    </lineage>
</organism>
<dbReference type="Proteomes" id="UP001454036">
    <property type="component" value="Unassembled WGS sequence"/>
</dbReference>
<dbReference type="AlphaFoldDB" id="A0AAV3PQE9"/>
<name>A0AAV3PQE9_LITER</name>
<evidence type="ECO:0000313" key="2">
    <source>
        <dbReference type="Proteomes" id="UP001454036"/>
    </source>
</evidence>
<dbReference type="EMBL" id="BAABME010018283">
    <property type="protein sequence ID" value="GAA0153281.1"/>
    <property type="molecule type" value="Genomic_DNA"/>
</dbReference>
<gene>
    <name evidence="1" type="ORF">LIER_37649</name>
</gene>
<protein>
    <recommendedName>
        <fullName evidence="3">DUF4283 domain-containing protein</fullName>
    </recommendedName>
</protein>
<comment type="caution">
    <text evidence="1">The sequence shown here is derived from an EMBL/GenBank/DDBJ whole genome shotgun (WGS) entry which is preliminary data.</text>
</comment>
<evidence type="ECO:0008006" key="3">
    <source>
        <dbReference type="Google" id="ProtNLM"/>
    </source>
</evidence>
<proteinExistence type="predicted"/>
<accession>A0AAV3PQE9</accession>
<dbReference type="PANTHER" id="PTHR31286">
    <property type="entry name" value="GLYCINE-RICH CELL WALL STRUCTURAL PROTEIN 1.8-LIKE"/>
    <property type="match status" value="1"/>
</dbReference>
<dbReference type="InterPro" id="IPR040256">
    <property type="entry name" value="At4g02000-like"/>
</dbReference>